<dbReference type="GO" id="GO:0071949">
    <property type="term" value="F:FAD binding"/>
    <property type="evidence" value="ECO:0007669"/>
    <property type="project" value="InterPro"/>
</dbReference>
<dbReference type="InterPro" id="IPR036318">
    <property type="entry name" value="FAD-bd_PCMH-like_sf"/>
</dbReference>
<dbReference type="InterPro" id="IPR006094">
    <property type="entry name" value="Oxid_FAD_bind_N"/>
</dbReference>
<dbReference type="InterPro" id="IPR016166">
    <property type="entry name" value="FAD-bd_PCMH"/>
</dbReference>
<dbReference type="EMBL" id="JAZHOG010000001">
    <property type="protein sequence ID" value="MEJ8566329.1"/>
    <property type="molecule type" value="Genomic_DNA"/>
</dbReference>
<organism evidence="3 4">
    <name type="scientific">Elongatibacter sediminis</name>
    <dbReference type="NCBI Taxonomy" id="3119006"/>
    <lineage>
        <taxon>Bacteria</taxon>
        <taxon>Pseudomonadati</taxon>
        <taxon>Pseudomonadota</taxon>
        <taxon>Gammaproteobacteria</taxon>
        <taxon>Chromatiales</taxon>
        <taxon>Wenzhouxiangellaceae</taxon>
        <taxon>Elongatibacter</taxon>
    </lineage>
</organism>
<dbReference type="Gene3D" id="3.40.50.720">
    <property type="entry name" value="NAD(P)-binding Rossmann-like Domain"/>
    <property type="match status" value="1"/>
</dbReference>
<dbReference type="PANTHER" id="PTHR43762:SF1">
    <property type="entry name" value="D-ARABINONO-1,4-LACTONE OXIDASE"/>
    <property type="match status" value="1"/>
</dbReference>
<keyword evidence="1" id="KW-0274">FAD</keyword>
<name>A0AAW9RBU4_9GAMM</name>
<dbReference type="Gene3D" id="3.30.465.10">
    <property type="match status" value="1"/>
</dbReference>
<dbReference type="GO" id="GO:0016899">
    <property type="term" value="F:oxidoreductase activity, acting on the CH-OH group of donors, oxygen as acceptor"/>
    <property type="evidence" value="ECO:0007669"/>
    <property type="project" value="InterPro"/>
</dbReference>
<gene>
    <name evidence="3" type="ORF">V3330_01720</name>
</gene>
<evidence type="ECO:0000256" key="1">
    <source>
        <dbReference type="ARBA" id="ARBA00022827"/>
    </source>
</evidence>
<dbReference type="InterPro" id="IPR010031">
    <property type="entry name" value="FAD_lactone_oxidase-like"/>
</dbReference>
<evidence type="ECO:0000259" key="2">
    <source>
        <dbReference type="PROSITE" id="PS51387"/>
    </source>
</evidence>
<dbReference type="Pfam" id="PF01565">
    <property type="entry name" value="FAD_binding_4"/>
    <property type="match status" value="1"/>
</dbReference>
<dbReference type="PANTHER" id="PTHR43762">
    <property type="entry name" value="L-GULONOLACTONE OXIDASE"/>
    <property type="match status" value="1"/>
</dbReference>
<accession>A0AAW9RBU4</accession>
<dbReference type="SUPFAM" id="SSF56176">
    <property type="entry name" value="FAD-binding/transporter-associated domain-like"/>
    <property type="match status" value="1"/>
</dbReference>
<dbReference type="InterPro" id="IPR016169">
    <property type="entry name" value="FAD-bd_PCMH_sub2"/>
</dbReference>
<dbReference type="InterPro" id="IPR001509">
    <property type="entry name" value="Epimerase_deHydtase"/>
</dbReference>
<evidence type="ECO:0000313" key="4">
    <source>
        <dbReference type="Proteomes" id="UP001359886"/>
    </source>
</evidence>
<dbReference type="InterPro" id="IPR036291">
    <property type="entry name" value="NAD(P)-bd_dom_sf"/>
</dbReference>
<feature type="domain" description="FAD-binding PCMH-type" evidence="2">
    <location>
        <begin position="240"/>
        <end position="405"/>
    </location>
</feature>
<sequence length="575" mass="63570">MKILLTGGSSPIGSVVLNRLQALGHSVHAPSHEELDLSDQAAIDRLKGTRWDAVVHLARLPGKRDEVAAAEALLSLDTPRFVFMSSWVVEWADRARFVDGYTAGKRAVEARIRESDVPYRTVLRPSLVLGDHRLVWDRLIGLLASCRGRSVSLVSLESVVDALVERGLDGEPGLQVVDLRGESCEAAAASRVFGGRETIRTRIFASLAVPLLRQLAVFAFLNAGKKVDSAAALSDPALFRAVHPRRLLRPETSGQLESMARCGRRIRAYGRGWSRMPFFQADRPADSTPVVELSVSGIEEPSHYDAKTGRLTVAAGTTFAGLFDILDRYDRTIRCVPEFRDVSLGSAVMTDIHGSCARCHVFADQIESVRMLRDGAWIDGVAVAEARQAGRDAIVSRVVIATQANIGMTRTSALRDAPDSAGTWLDLLRDGESVTIHWYPRAGRILVWTHRHAPEPAGTPRYRDGAWLRRYLPFAGRLHPPHLWAASGHRLLATWPRLRGLERMAFQSAGEMRNLEFCVPFDDFGTALERLRADPPGPVGIRLSPRGVWVDLSSRCPQRYADWGFPLNEGKWLPR</sequence>
<dbReference type="RefSeq" id="WP_354693649.1">
    <property type="nucleotide sequence ID" value="NZ_JAZHOG010000001.1"/>
</dbReference>
<dbReference type="SUPFAM" id="SSF51735">
    <property type="entry name" value="NAD(P)-binding Rossmann-fold domains"/>
    <property type="match status" value="1"/>
</dbReference>
<evidence type="ECO:0000313" key="3">
    <source>
        <dbReference type="EMBL" id="MEJ8566329.1"/>
    </source>
</evidence>
<dbReference type="Proteomes" id="UP001359886">
    <property type="component" value="Unassembled WGS sequence"/>
</dbReference>
<keyword evidence="4" id="KW-1185">Reference proteome</keyword>
<proteinExistence type="predicted"/>
<dbReference type="Pfam" id="PF01370">
    <property type="entry name" value="Epimerase"/>
    <property type="match status" value="1"/>
</dbReference>
<reference evidence="3 4" key="1">
    <citation type="submission" date="2024-02" db="EMBL/GenBank/DDBJ databases">
        <title>A novel Wenzhouxiangellaceae bacterium, isolated from coastal sediments.</title>
        <authorList>
            <person name="Du Z.-J."/>
            <person name="Ye Y.-Q."/>
            <person name="Zhang X.-Y."/>
        </authorList>
    </citation>
    <scope>NUCLEOTIDE SEQUENCE [LARGE SCALE GENOMIC DNA]</scope>
    <source>
        <strain evidence="3 4">CH-27</strain>
    </source>
</reference>
<dbReference type="PROSITE" id="PS51387">
    <property type="entry name" value="FAD_PCMH"/>
    <property type="match status" value="1"/>
</dbReference>
<keyword evidence="1" id="KW-0285">Flavoprotein</keyword>
<comment type="caution">
    <text evidence="3">The sequence shown here is derived from an EMBL/GenBank/DDBJ whole genome shotgun (WGS) entry which is preliminary data.</text>
</comment>
<dbReference type="AlphaFoldDB" id="A0AAW9RBU4"/>
<protein>
    <submittedName>
        <fullName evidence="3">NAD-dependent epimerase/dehydratase family protein</fullName>
    </submittedName>
</protein>